<keyword evidence="1" id="KW-1133">Transmembrane helix</keyword>
<proteinExistence type="predicted"/>
<organism evidence="2">
    <name type="scientific">Pseudomonas phage RVTF4</name>
    <dbReference type="NCBI Taxonomy" id="3236931"/>
    <lineage>
        <taxon>Viruses</taxon>
    </lineage>
</organism>
<keyword evidence="1" id="KW-0472">Membrane</keyword>
<accession>A0AB39CCA7</accession>
<feature type="transmembrane region" description="Helical" evidence="1">
    <location>
        <begin position="25"/>
        <end position="48"/>
    </location>
</feature>
<evidence type="ECO:0000256" key="1">
    <source>
        <dbReference type="SAM" id="Phobius"/>
    </source>
</evidence>
<name>A0AB39CCA7_9VIRU</name>
<sequence>MRKIIELFQSGRQYIKKHKPDDVWLISWLVELGVLITLDLIVWLWWLVRTPFGRWESKATTVGELDKIPDVPLPVRLVIKELMVRHPEHYRVHYTVHPYWQRYRDKWTFRTDSTDVMLVCIRERITDLDN</sequence>
<dbReference type="EMBL" id="PQ015378">
    <property type="protein sequence ID" value="XDJ14541.1"/>
    <property type="molecule type" value="Genomic_DNA"/>
</dbReference>
<keyword evidence="1" id="KW-0812">Transmembrane</keyword>
<protein>
    <submittedName>
        <fullName evidence="2">Uncharacterized protein</fullName>
    </submittedName>
</protein>
<evidence type="ECO:0000313" key="2">
    <source>
        <dbReference type="EMBL" id="XDJ14541.1"/>
    </source>
</evidence>
<reference evidence="2" key="1">
    <citation type="submission" date="2024-07" db="EMBL/GenBank/DDBJ databases">
        <authorList>
            <person name="Bringhurst R.M."/>
            <person name="Homer T.E."/>
        </authorList>
    </citation>
    <scope>NUCLEOTIDE SEQUENCE</scope>
</reference>